<evidence type="ECO:0000313" key="2">
    <source>
        <dbReference type="Proteomes" id="UP000218810"/>
    </source>
</evidence>
<comment type="caution">
    <text evidence="1">The sequence shown here is derived from an EMBL/GenBank/DDBJ whole genome shotgun (WGS) entry which is preliminary data.</text>
</comment>
<keyword evidence="2" id="KW-1185">Reference proteome</keyword>
<dbReference type="RefSeq" id="WP_095717661.1">
    <property type="nucleotide sequence ID" value="NZ_NTGA01000011.1"/>
</dbReference>
<gene>
    <name evidence="1" type="ORF">CEY15_05820</name>
</gene>
<dbReference type="EMBL" id="NTGA01000011">
    <property type="protein sequence ID" value="PAY24061.1"/>
    <property type="molecule type" value="Genomic_DNA"/>
</dbReference>
<dbReference type="AlphaFoldDB" id="A0A2A2WSC7"/>
<dbReference type="OrthoDB" id="4548523at2"/>
<dbReference type="Gene3D" id="1.20.120.450">
    <property type="entry name" value="dinb family like domain"/>
    <property type="match status" value="1"/>
</dbReference>
<evidence type="ECO:0008006" key="3">
    <source>
        <dbReference type="Google" id="ProtNLM"/>
    </source>
</evidence>
<dbReference type="SUPFAM" id="SSF109854">
    <property type="entry name" value="DinB/YfiT-like putative metalloenzymes"/>
    <property type="match status" value="1"/>
</dbReference>
<accession>A0A2A2WSC7</accession>
<proteinExistence type="predicted"/>
<dbReference type="InterPro" id="IPR007061">
    <property type="entry name" value="MST-like"/>
</dbReference>
<name>A0A2A2WSC7_9ACTN</name>
<dbReference type="Pfam" id="PF04978">
    <property type="entry name" value="MST"/>
    <property type="match status" value="1"/>
</dbReference>
<sequence>MPLFPATHPTERETLLEWIDDALVNARSIVHGLTADQLRARPVPSSELTLGWLILHIGQVAEGWLGRAAAAPDPLETGRSLPEAFEWAETVNRVDPDATAEEILAEYDRRCAAGLALLRAADLDSPVPVPTEMPWFPADLAPFDGRWCAHHVLTEINRHSGHADLLREALDGRTMYDLIAEDQGIDMSYIGAWFAAHPEVPAPEW</sequence>
<organism evidence="1 2">
    <name type="scientific">Dietzia natronolimnaea</name>
    <dbReference type="NCBI Taxonomy" id="161920"/>
    <lineage>
        <taxon>Bacteria</taxon>
        <taxon>Bacillati</taxon>
        <taxon>Actinomycetota</taxon>
        <taxon>Actinomycetes</taxon>
        <taxon>Mycobacteriales</taxon>
        <taxon>Dietziaceae</taxon>
        <taxon>Dietzia</taxon>
    </lineage>
</organism>
<protein>
    <recommendedName>
        <fullName evidence="3">DUF664 domain-containing protein</fullName>
    </recommendedName>
</protein>
<reference evidence="2" key="1">
    <citation type="submission" date="2017-09" db="EMBL/GenBank/DDBJ databases">
        <authorList>
            <person name="Zhang Y."/>
            <person name="Huang X."/>
            <person name="Liu J."/>
            <person name="Lu L."/>
            <person name="Peng K."/>
        </authorList>
    </citation>
    <scope>NUCLEOTIDE SEQUENCE [LARGE SCALE GENOMIC DNA]</scope>
    <source>
        <strain evidence="2">S-XJ-1</strain>
    </source>
</reference>
<evidence type="ECO:0000313" key="1">
    <source>
        <dbReference type="EMBL" id="PAY24061.1"/>
    </source>
</evidence>
<dbReference type="Proteomes" id="UP000218810">
    <property type="component" value="Unassembled WGS sequence"/>
</dbReference>
<dbReference type="InterPro" id="IPR034660">
    <property type="entry name" value="DinB/YfiT-like"/>
</dbReference>